<comment type="caution">
    <text evidence="2">The sequence shown here is derived from an EMBL/GenBank/DDBJ whole genome shotgun (WGS) entry which is preliminary data.</text>
</comment>
<protein>
    <submittedName>
        <fullName evidence="2">Beta-L-arabinofuranosidase</fullName>
    </submittedName>
</protein>
<dbReference type="PANTHER" id="PTHR31151">
    <property type="entry name" value="PROLINE-TRNA LIGASE (DUF1680)"/>
    <property type="match status" value="1"/>
</dbReference>
<evidence type="ECO:0000313" key="2">
    <source>
        <dbReference type="EMBL" id="KAH9826563.1"/>
    </source>
</evidence>
<reference evidence="2 3" key="2">
    <citation type="journal article" date="2021" name="Curr. Genet.">
        <title>Genetic response to nitrogen starvation in the aggressive Eucalyptus foliar pathogen Teratosphaeria destructans.</title>
        <authorList>
            <person name="Havenga M."/>
            <person name="Wingfield B.D."/>
            <person name="Wingfield M.J."/>
            <person name="Dreyer L.L."/>
            <person name="Roets F."/>
            <person name="Aylward J."/>
        </authorList>
    </citation>
    <scope>NUCLEOTIDE SEQUENCE [LARGE SCALE GENOMIC DNA]</scope>
    <source>
        <strain evidence="2">CMW44962</strain>
    </source>
</reference>
<feature type="compositionally biased region" description="Basic and acidic residues" evidence="1">
    <location>
        <begin position="26"/>
        <end position="77"/>
    </location>
</feature>
<dbReference type="SUPFAM" id="SSF48208">
    <property type="entry name" value="Six-hairpin glycosidases"/>
    <property type="match status" value="1"/>
</dbReference>
<organism evidence="2 3">
    <name type="scientific">Teratosphaeria destructans</name>
    <dbReference type="NCBI Taxonomy" id="418781"/>
    <lineage>
        <taxon>Eukaryota</taxon>
        <taxon>Fungi</taxon>
        <taxon>Dikarya</taxon>
        <taxon>Ascomycota</taxon>
        <taxon>Pezizomycotina</taxon>
        <taxon>Dothideomycetes</taxon>
        <taxon>Dothideomycetidae</taxon>
        <taxon>Mycosphaerellales</taxon>
        <taxon>Teratosphaeriaceae</taxon>
        <taxon>Teratosphaeria</taxon>
    </lineage>
</organism>
<evidence type="ECO:0000313" key="3">
    <source>
        <dbReference type="Proteomes" id="UP001138500"/>
    </source>
</evidence>
<feature type="region of interest" description="Disordered" evidence="1">
    <location>
        <begin position="1"/>
        <end position="85"/>
    </location>
</feature>
<dbReference type="AlphaFoldDB" id="A0A9W7SQ61"/>
<feature type="compositionally biased region" description="Gly residues" evidence="1">
    <location>
        <begin position="1"/>
        <end position="19"/>
    </location>
</feature>
<dbReference type="GO" id="GO:0005975">
    <property type="term" value="P:carbohydrate metabolic process"/>
    <property type="evidence" value="ECO:0007669"/>
    <property type="project" value="InterPro"/>
</dbReference>
<name>A0A9W7SQ61_9PEZI</name>
<evidence type="ECO:0000256" key="1">
    <source>
        <dbReference type="SAM" id="MobiDB-lite"/>
    </source>
</evidence>
<dbReference type="PANTHER" id="PTHR31151:SF0">
    <property type="entry name" value="PROLINE-TRNA LIGASE (DUF1680)"/>
    <property type="match status" value="1"/>
</dbReference>
<gene>
    <name evidence="2" type="ORF">Tdes44962_MAKER00527</name>
</gene>
<keyword evidence="3" id="KW-1185">Reference proteome</keyword>
<reference evidence="2 3" key="1">
    <citation type="journal article" date="2018" name="IMA Fungus">
        <title>IMA Genome-F 10: Nine draft genome sequences of Claviceps purpurea s.lat., including C. arundinis, C. humidiphila, and C. cf. spartinae, pseudomolecules for the pitch canker pathogen Fusarium circinatum, draft genome of Davidsoniella eucalypti, Grosmannia galeiformis, Quambalaria eucalypti, and Teratosphaeria destructans.</title>
        <authorList>
            <person name="Wingfield B.D."/>
            <person name="Liu M."/>
            <person name="Nguyen H.D."/>
            <person name="Lane F.A."/>
            <person name="Morgan S.W."/>
            <person name="De Vos L."/>
            <person name="Wilken P.M."/>
            <person name="Duong T.A."/>
            <person name="Aylward J."/>
            <person name="Coetzee M.P."/>
            <person name="Dadej K."/>
            <person name="De Beer Z.W."/>
            <person name="Findlay W."/>
            <person name="Havenga M."/>
            <person name="Kolarik M."/>
            <person name="Menzies J.G."/>
            <person name="Naidoo K."/>
            <person name="Pochopski O."/>
            <person name="Shoukouhi P."/>
            <person name="Santana Q.C."/>
            <person name="Seifert K.A."/>
            <person name="Soal N."/>
            <person name="Steenkamp E.T."/>
            <person name="Tatham C.T."/>
            <person name="van der Nest M.A."/>
            <person name="Wingfield M.J."/>
        </authorList>
    </citation>
    <scope>NUCLEOTIDE SEQUENCE [LARGE SCALE GENOMIC DNA]</scope>
    <source>
        <strain evidence="2">CMW44962</strain>
    </source>
</reference>
<sequence>MAPGGSGAKGGGGGGGGGATKASGKTKREAKSKGVDKKTAKQEDKPPRAKVLEQIKKKVAKKDREAERKAKKAEEGQGAKAVSVKVRARERRGEFSDKGKFLTGGADRRVHVANMKIRLTSKGIILAVSANAIGAKAQVNTPLVPFTFEPLPLGTIKPTGWLRDQLQLMADGLAGHEYDFYKYVANSSWLGGDQEYSNLNEGFPYWFNGLVPLAYGLDDARLKEQVHSSAQTVLRLQQRDGWLGPETGVDRNFWARYPLCLGLIQLAEANRTWTGPIVSALHNFTQLMHNMLADNYTGYIAHPGDELDSDGTAWGQVRSQDMIITLQWLYEHHPGNHSQILLNNMQYLHKEGLNWEDWYNEAAYFGQDIEKDLNTVDSTVTSENYPFEHGVNVGQGLKAPAVVRRFTHNESLVQTAYDGVNWTMTYHGGSHGSVIADERLVGLAPYSGAELCTSVESMYSLAYLYQALGTNYYADRAERIAFNGLPVMLTPDWWARQYMAQQNMPYAEALTETPFYNTNAWGQTYGLEPNFPCCTVNHPQGYPKFLSNSFVKVGTNGLAHALLSPASVKVALSSSNVFITCTTAYPFLDTLGYTISADAPFSFYVRVPAWAGSGSTVAINAERSTALSPDAESDLQLLNISKGVTAITYTLESSVRTEARENDTIAVYRGAILYTLEVAHTNTSTLPKPYNSPTTYFPSDYAPAQSKDWQYQNTSAWNYAIDPSTLVYVGPNSTLADYGLDTPIWSPGAPPGYITAQGCLIDWPMAFDGSVPGYPPTGDARKCLGVGDVALLKLVPYASAKTGMAELPVISLNGSSPM</sequence>
<accession>A0A9W7SQ61</accession>
<dbReference type="Proteomes" id="UP001138500">
    <property type="component" value="Unassembled WGS sequence"/>
</dbReference>
<dbReference type="InterPro" id="IPR008928">
    <property type="entry name" value="6-hairpin_glycosidase_sf"/>
</dbReference>
<dbReference type="OrthoDB" id="5358475at2759"/>
<dbReference type="EMBL" id="RIBY02001978">
    <property type="protein sequence ID" value="KAH9826563.1"/>
    <property type="molecule type" value="Genomic_DNA"/>
</dbReference>
<proteinExistence type="predicted"/>